<evidence type="ECO:0000256" key="2">
    <source>
        <dbReference type="ARBA" id="ARBA00005944"/>
    </source>
</evidence>
<keyword evidence="4 8" id="KW-0812">Transmembrane</keyword>
<dbReference type="PANTHER" id="PTHR34093">
    <property type="entry name" value="CHLORIDE CHANNEL CLIC-LIKE PROTEIN 1"/>
    <property type="match status" value="1"/>
</dbReference>
<keyword evidence="6 8" id="KW-0472">Membrane</keyword>
<feature type="region of interest" description="Disordered" evidence="7">
    <location>
        <begin position="118"/>
        <end position="145"/>
    </location>
</feature>
<dbReference type="GO" id="GO:0016020">
    <property type="term" value="C:membrane"/>
    <property type="evidence" value="ECO:0007669"/>
    <property type="project" value="UniProtKB-SubCell"/>
</dbReference>
<feature type="transmembrane region" description="Helical" evidence="8">
    <location>
        <begin position="31"/>
        <end position="48"/>
    </location>
</feature>
<dbReference type="PANTHER" id="PTHR34093:SF1">
    <property type="entry name" value="CHLORIDE CHANNEL CLIC-LIKE PROTEIN 1"/>
    <property type="match status" value="1"/>
</dbReference>
<evidence type="ECO:0000256" key="1">
    <source>
        <dbReference type="ARBA" id="ARBA00004141"/>
    </source>
</evidence>
<dbReference type="AlphaFoldDB" id="A0A1I7YH41"/>
<sequence length="145" mass="16446">MKAKSECQKFHEDMLVSPLAQINPLEIMSEVLASFFAAPLSVFARHFNKFFNEYYADTPIHIFFIKTVMLILGTLVSFFALSGYRVRTLFATLEPAPRISEPTPQIAESAPQVSEILPAQRKNSESRIPALENRRATRKRKAISD</sequence>
<evidence type="ECO:0000313" key="9">
    <source>
        <dbReference type="Proteomes" id="UP000095287"/>
    </source>
</evidence>
<dbReference type="WBParaSite" id="L893_g16309.t1">
    <property type="protein sequence ID" value="L893_g16309.t1"/>
    <property type="gene ID" value="L893_g16309"/>
</dbReference>
<evidence type="ECO:0000256" key="4">
    <source>
        <dbReference type="ARBA" id="ARBA00022692"/>
    </source>
</evidence>
<name>A0A1I7YH41_9BILA</name>
<comment type="similarity">
    <text evidence="2">Belongs to the chloride channel MCLC family.</text>
</comment>
<evidence type="ECO:0000256" key="5">
    <source>
        <dbReference type="ARBA" id="ARBA00022989"/>
    </source>
</evidence>
<protein>
    <recommendedName>
        <fullName evidence="3">Chloride channel CLIC-like protein 1</fullName>
    </recommendedName>
</protein>
<reference evidence="10" key="1">
    <citation type="submission" date="2016-11" db="UniProtKB">
        <authorList>
            <consortium name="WormBaseParasite"/>
        </authorList>
    </citation>
    <scope>IDENTIFICATION</scope>
</reference>
<evidence type="ECO:0000313" key="10">
    <source>
        <dbReference type="WBParaSite" id="L893_g16309.t1"/>
    </source>
</evidence>
<dbReference type="InterPro" id="IPR009231">
    <property type="entry name" value="Chloride_chnl_CLIC-like"/>
</dbReference>
<accession>A0A1I7YH41</accession>
<feature type="compositionally biased region" description="Basic residues" evidence="7">
    <location>
        <begin position="136"/>
        <end position="145"/>
    </location>
</feature>
<dbReference type="Proteomes" id="UP000095287">
    <property type="component" value="Unplaced"/>
</dbReference>
<comment type="subcellular location">
    <subcellularLocation>
        <location evidence="1">Membrane</location>
        <topology evidence="1">Multi-pass membrane protein</topology>
    </subcellularLocation>
</comment>
<dbReference type="GO" id="GO:0005254">
    <property type="term" value="F:chloride channel activity"/>
    <property type="evidence" value="ECO:0007669"/>
    <property type="project" value="TreeGrafter"/>
</dbReference>
<organism evidence="9 10">
    <name type="scientific">Steinernema glaseri</name>
    <dbReference type="NCBI Taxonomy" id="37863"/>
    <lineage>
        <taxon>Eukaryota</taxon>
        <taxon>Metazoa</taxon>
        <taxon>Ecdysozoa</taxon>
        <taxon>Nematoda</taxon>
        <taxon>Chromadorea</taxon>
        <taxon>Rhabditida</taxon>
        <taxon>Tylenchina</taxon>
        <taxon>Panagrolaimomorpha</taxon>
        <taxon>Strongyloidoidea</taxon>
        <taxon>Steinernematidae</taxon>
        <taxon>Steinernema</taxon>
    </lineage>
</organism>
<evidence type="ECO:0000256" key="3">
    <source>
        <dbReference type="ARBA" id="ARBA00015571"/>
    </source>
</evidence>
<keyword evidence="9" id="KW-1185">Reference proteome</keyword>
<dbReference type="GO" id="GO:0005783">
    <property type="term" value="C:endoplasmic reticulum"/>
    <property type="evidence" value="ECO:0007669"/>
    <property type="project" value="TreeGrafter"/>
</dbReference>
<evidence type="ECO:0000256" key="7">
    <source>
        <dbReference type="SAM" id="MobiDB-lite"/>
    </source>
</evidence>
<evidence type="ECO:0000256" key="8">
    <source>
        <dbReference type="SAM" id="Phobius"/>
    </source>
</evidence>
<evidence type="ECO:0000256" key="6">
    <source>
        <dbReference type="ARBA" id="ARBA00023136"/>
    </source>
</evidence>
<keyword evidence="5 8" id="KW-1133">Transmembrane helix</keyword>
<proteinExistence type="inferred from homology"/>
<feature type="transmembrane region" description="Helical" evidence="8">
    <location>
        <begin position="60"/>
        <end position="81"/>
    </location>
</feature>